<keyword evidence="7" id="KW-0812">Transmembrane</keyword>
<evidence type="ECO:0000256" key="4">
    <source>
        <dbReference type="ARBA" id="ARBA00032089"/>
    </source>
</evidence>
<proteinExistence type="inferred from homology"/>
<feature type="coiled-coil region" evidence="5">
    <location>
        <begin position="89"/>
        <end position="116"/>
    </location>
</feature>
<dbReference type="InterPro" id="IPR007221">
    <property type="entry name" value="MreC"/>
</dbReference>
<evidence type="ECO:0000256" key="3">
    <source>
        <dbReference type="ARBA" id="ARBA00022960"/>
    </source>
</evidence>
<keyword evidence="3" id="KW-0133">Cell shape</keyword>
<gene>
    <name evidence="9" type="primary">mreC</name>
    <name evidence="9" type="ORF">SMD27_15610</name>
</gene>
<evidence type="ECO:0000256" key="1">
    <source>
        <dbReference type="ARBA" id="ARBA00009369"/>
    </source>
</evidence>
<evidence type="ECO:0000313" key="9">
    <source>
        <dbReference type="EMBL" id="MDY0884271.1"/>
    </source>
</evidence>
<keyword evidence="5" id="KW-0175">Coiled coil</keyword>
<dbReference type="Proteomes" id="UP001279642">
    <property type="component" value="Unassembled WGS sequence"/>
</dbReference>
<comment type="caution">
    <text evidence="9">The sequence shown here is derived from an EMBL/GenBank/DDBJ whole genome shotgun (WGS) entry which is preliminary data.</text>
</comment>
<dbReference type="InterPro" id="IPR042177">
    <property type="entry name" value="Cell/Rod_1"/>
</dbReference>
<dbReference type="EMBL" id="JAXCLW010000004">
    <property type="protein sequence ID" value="MDY0884271.1"/>
    <property type="molecule type" value="Genomic_DNA"/>
</dbReference>
<evidence type="ECO:0000256" key="2">
    <source>
        <dbReference type="ARBA" id="ARBA00013855"/>
    </source>
</evidence>
<dbReference type="Gene3D" id="2.40.10.340">
    <property type="entry name" value="Rod shape-determining protein MreC, domain 1"/>
    <property type="match status" value="1"/>
</dbReference>
<feature type="compositionally biased region" description="Low complexity" evidence="6">
    <location>
        <begin position="304"/>
        <end position="321"/>
    </location>
</feature>
<dbReference type="InterPro" id="IPR042175">
    <property type="entry name" value="Cell/Rod_MreC_2"/>
</dbReference>
<protein>
    <recommendedName>
        <fullName evidence="2">Cell shape-determining protein MreC</fullName>
    </recommendedName>
    <alternativeName>
        <fullName evidence="4">Cell shape protein MreC</fullName>
    </alternativeName>
</protein>
<evidence type="ECO:0000259" key="8">
    <source>
        <dbReference type="Pfam" id="PF04085"/>
    </source>
</evidence>
<keyword evidence="7" id="KW-1133">Transmembrane helix</keyword>
<evidence type="ECO:0000313" key="10">
    <source>
        <dbReference type="Proteomes" id="UP001279642"/>
    </source>
</evidence>
<evidence type="ECO:0000256" key="6">
    <source>
        <dbReference type="SAM" id="MobiDB-lite"/>
    </source>
</evidence>
<name>A0ABU5EF88_9PROT</name>
<accession>A0ABU5EF88</accession>
<sequence>MKQRTSTIGAASPFKIWLQRFAFVLLLSIAFMTLLIGKADTVVVSRARMAIIDMLAPVLEAISTPIQTVRHVASDVTDYVRLADENRALKQQNETLLEWQRVARELQVQNDSLRNLLHFVPEPKATYISAPIIADSSSGFIRSVVILAGMRDGVTKGQAAMTGNGLAGRVLEVGYRASRVLLVTDINARIPVIIDRTRDQAVLAGDNSPRPELRYLPRDVDIKIGDQVVTSGAGGTFPAGLPVGSVEAIGEGHIRVRPFADLARLEYLRLVNYALPGILSDDLGIDPAGYDPTRFSAIDGILSPTTTPAPKETQTAPTAAKPAKKPVEGATINKAKAQKKSTQGTANSE</sequence>
<dbReference type="PANTHER" id="PTHR34138">
    <property type="entry name" value="CELL SHAPE-DETERMINING PROTEIN MREC"/>
    <property type="match status" value="1"/>
</dbReference>
<dbReference type="RefSeq" id="WP_320509337.1">
    <property type="nucleotide sequence ID" value="NZ_JAXCLW010000004.1"/>
</dbReference>
<dbReference type="Gene3D" id="2.40.10.350">
    <property type="entry name" value="Rod shape-determining protein MreC, domain 2"/>
    <property type="match status" value="1"/>
</dbReference>
<dbReference type="PANTHER" id="PTHR34138:SF1">
    <property type="entry name" value="CELL SHAPE-DETERMINING PROTEIN MREC"/>
    <property type="match status" value="1"/>
</dbReference>
<dbReference type="NCBIfam" id="TIGR00219">
    <property type="entry name" value="mreC"/>
    <property type="match status" value="1"/>
</dbReference>
<dbReference type="InterPro" id="IPR055342">
    <property type="entry name" value="MreC_beta-barrel_core"/>
</dbReference>
<evidence type="ECO:0000256" key="7">
    <source>
        <dbReference type="SAM" id="Phobius"/>
    </source>
</evidence>
<evidence type="ECO:0000256" key="5">
    <source>
        <dbReference type="SAM" id="Coils"/>
    </source>
</evidence>
<dbReference type="Pfam" id="PF04085">
    <property type="entry name" value="MreC"/>
    <property type="match status" value="1"/>
</dbReference>
<feature type="transmembrane region" description="Helical" evidence="7">
    <location>
        <begin position="21"/>
        <end position="39"/>
    </location>
</feature>
<keyword evidence="10" id="KW-1185">Reference proteome</keyword>
<comment type="similarity">
    <text evidence="1">Belongs to the MreC family.</text>
</comment>
<reference evidence="9 10" key="1">
    <citation type="journal article" date="2016" name="Antonie Van Leeuwenhoek">
        <title>Dongia soli sp. nov., isolated from soil from Dokdo, Korea.</title>
        <authorList>
            <person name="Kim D.U."/>
            <person name="Lee H."/>
            <person name="Kim H."/>
            <person name="Kim S.G."/>
            <person name="Ka J.O."/>
        </authorList>
    </citation>
    <scope>NUCLEOTIDE SEQUENCE [LARGE SCALE GENOMIC DNA]</scope>
    <source>
        <strain evidence="9 10">D78</strain>
    </source>
</reference>
<organism evidence="9 10">
    <name type="scientific">Dongia soli</name>
    <dbReference type="NCBI Taxonomy" id="600628"/>
    <lineage>
        <taxon>Bacteria</taxon>
        <taxon>Pseudomonadati</taxon>
        <taxon>Pseudomonadota</taxon>
        <taxon>Alphaproteobacteria</taxon>
        <taxon>Rhodospirillales</taxon>
        <taxon>Dongiaceae</taxon>
        <taxon>Dongia</taxon>
    </lineage>
</organism>
<feature type="region of interest" description="Disordered" evidence="6">
    <location>
        <begin position="304"/>
        <end position="349"/>
    </location>
</feature>
<feature type="compositionally biased region" description="Polar residues" evidence="6">
    <location>
        <begin position="340"/>
        <end position="349"/>
    </location>
</feature>
<keyword evidence="7" id="KW-0472">Membrane</keyword>
<feature type="domain" description="Rod shape-determining protein MreC beta-barrel core" evidence="8">
    <location>
        <begin position="132"/>
        <end position="271"/>
    </location>
</feature>